<sequence>MIADLKVVLYEEKEELDNMINLLDVQLDYILKKDIKNLNKLNKKLESASRNLATIEIKRRQIIGEDSEFIEFIEITEDDFLKNIYREIKILLKGVSSQQKFNVDLIKKELNFTKRLMEFMKPKNSEVSTYNAKGQISR</sequence>
<protein>
    <submittedName>
        <fullName evidence="3">Flagellar biosynthesis/type III secretory pathway chaperone</fullName>
    </submittedName>
</protein>
<keyword evidence="3" id="KW-0969">Cilium</keyword>
<dbReference type="Gene3D" id="1.20.58.300">
    <property type="entry name" value="FlgN-like"/>
    <property type="match status" value="1"/>
</dbReference>
<dbReference type="Pfam" id="PF05130">
    <property type="entry name" value="FlgN"/>
    <property type="match status" value="1"/>
</dbReference>
<keyword evidence="4" id="KW-1185">Reference proteome</keyword>
<proteinExistence type="predicted"/>
<keyword evidence="3" id="KW-0966">Cell projection</keyword>
<feature type="coiled-coil region" evidence="2">
    <location>
        <begin position="31"/>
        <end position="58"/>
    </location>
</feature>
<evidence type="ECO:0000313" key="4">
    <source>
        <dbReference type="Proteomes" id="UP000767291"/>
    </source>
</evidence>
<reference evidence="3 4" key="1">
    <citation type="submission" date="2021-03" db="EMBL/GenBank/DDBJ databases">
        <title>Genomic Encyclopedia of Type Strains, Phase IV (KMG-IV): sequencing the most valuable type-strain genomes for metagenomic binning, comparative biology and taxonomic classification.</title>
        <authorList>
            <person name="Goeker M."/>
        </authorList>
    </citation>
    <scope>NUCLEOTIDE SEQUENCE [LARGE SCALE GENOMIC DNA]</scope>
    <source>
        <strain evidence="3 4">DSM 1289</strain>
    </source>
</reference>
<evidence type="ECO:0000256" key="1">
    <source>
        <dbReference type="ARBA" id="ARBA00022795"/>
    </source>
</evidence>
<dbReference type="RefSeq" id="WP_209457079.1">
    <property type="nucleotide sequence ID" value="NZ_BAAACS010000004.1"/>
</dbReference>
<evidence type="ECO:0000256" key="2">
    <source>
        <dbReference type="SAM" id="Coils"/>
    </source>
</evidence>
<dbReference type="SUPFAM" id="SSF140566">
    <property type="entry name" value="FlgN-like"/>
    <property type="match status" value="1"/>
</dbReference>
<gene>
    <name evidence="3" type="ORF">J2Z43_002064</name>
</gene>
<organism evidence="3 4">
    <name type="scientific">Metaclostridioides mangenotii</name>
    <dbReference type="NCBI Taxonomy" id="1540"/>
    <lineage>
        <taxon>Bacteria</taxon>
        <taxon>Bacillati</taxon>
        <taxon>Bacillota</taxon>
        <taxon>Clostridia</taxon>
        <taxon>Peptostreptococcales</taxon>
        <taxon>Peptostreptococcaceae</taxon>
        <taxon>Metaclostridioides</taxon>
    </lineage>
</organism>
<dbReference type="InterPro" id="IPR007809">
    <property type="entry name" value="FlgN-like"/>
</dbReference>
<evidence type="ECO:0000313" key="3">
    <source>
        <dbReference type="EMBL" id="MBP1855666.1"/>
    </source>
</evidence>
<dbReference type="Proteomes" id="UP000767291">
    <property type="component" value="Unassembled WGS sequence"/>
</dbReference>
<keyword evidence="2" id="KW-0175">Coiled coil</keyword>
<dbReference type="EMBL" id="JAGGJX010000004">
    <property type="protein sequence ID" value="MBP1855666.1"/>
    <property type="molecule type" value="Genomic_DNA"/>
</dbReference>
<keyword evidence="3" id="KW-0282">Flagellum</keyword>
<comment type="caution">
    <text evidence="3">The sequence shown here is derived from an EMBL/GenBank/DDBJ whole genome shotgun (WGS) entry which is preliminary data.</text>
</comment>
<accession>A0ABS4ECP4</accession>
<name>A0ABS4ECP4_9FIRM</name>
<keyword evidence="1" id="KW-1005">Bacterial flagellum biogenesis</keyword>
<dbReference type="InterPro" id="IPR036679">
    <property type="entry name" value="FlgN-like_sf"/>
</dbReference>